<feature type="coiled-coil region" evidence="5">
    <location>
        <begin position="107"/>
        <end position="216"/>
    </location>
</feature>
<reference evidence="9" key="1">
    <citation type="journal article" date="2015" name="Genome Announc.">
        <title>Draft Genome Sequence of an Anaerobic Ammonium-Oxidizing Bacterium, "Candidatus Brocadia sinica".</title>
        <authorList>
            <person name="Oshiki M."/>
            <person name="Shinyako-Hata K."/>
            <person name="Satoh H."/>
            <person name="Okabe S."/>
        </authorList>
    </citation>
    <scope>NUCLEOTIDE SEQUENCE [LARGE SCALE GENOMIC DNA]</scope>
    <source>
        <strain evidence="9">JPN1</strain>
    </source>
</reference>
<dbReference type="Pfam" id="PF00034">
    <property type="entry name" value="Cytochrom_C"/>
    <property type="match status" value="1"/>
</dbReference>
<dbReference type="PANTHER" id="PTHR33546:SF1">
    <property type="entry name" value="LARGE, MULTIFUNCTIONAL SECRETED PROTEIN"/>
    <property type="match status" value="1"/>
</dbReference>
<dbReference type="SUPFAM" id="SSF48695">
    <property type="entry name" value="Multiheme cytochromes"/>
    <property type="match status" value="1"/>
</dbReference>
<comment type="caution">
    <text evidence="8">The sequence shown here is derived from an EMBL/GenBank/DDBJ whole genome shotgun (WGS) entry which is preliminary data.</text>
</comment>
<dbReference type="InterPro" id="IPR036909">
    <property type="entry name" value="Cyt_c-like_dom_sf"/>
</dbReference>
<keyword evidence="3 4" id="KW-0408">Iron</keyword>
<dbReference type="Gene3D" id="1.10.760.10">
    <property type="entry name" value="Cytochrome c-like domain"/>
    <property type="match status" value="5"/>
</dbReference>
<evidence type="ECO:0000313" key="8">
    <source>
        <dbReference type="EMBL" id="GAN33619.1"/>
    </source>
</evidence>
<feature type="domain" description="Cytochrome c" evidence="7">
    <location>
        <begin position="433"/>
        <end position="514"/>
    </location>
</feature>
<keyword evidence="6" id="KW-1133">Transmembrane helix</keyword>
<evidence type="ECO:0000256" key="4">
    <source>
        <dbReference type="PROSITE-ProRule" id="PRU00433"/>
    </source>
</evidence>
<keyword evidence="5" id="KW-0175">Coiled coil</keyword>
<dbReference type="RefSeq" id="WP_157842478.1">
    <property type="nucleotide sequence ID" value="NZ_BAFN01000001.1"/>
</dbReference>
<dbReference type="PANTHER" id="PTHR33546">
    <property type="entry name" value="LARGE, MULTIFUNCTIONAL SECRETED PROTEIN-RELATED"/>
    <property type="match status" value="1"/>
</dbReference>
<name>A0ABQ0JXY2_9BACT</name>
<dbReference type="SUPFAM" id="SSF46626">
    <property type="entry name" value="Cytochrome c"/>
    <property type="match status" value="5"/>
</dbReference>
<feature type="domain" description="Cytochrome c" evidence="7">
    <location>
        <begin position="334"/>
        <end position="418"/>
    </location>
</feature>
<evidence type="ECO:0000256" key="3">
    <source>
        <dbReference type="ARBA" id="ARBA00023004"/>
    </source>
</evidence>
<dbReference type="InterPro" id="IPR036280">
    <property type="entry name" value="Multihaem_cyt_sf"/>
</dbReference>
<dbReference type="InterPro" id="IPR009056">
    <property type="entry name" value="Cyt_c-like_dom"/>
</dbReference>
<keyword evidence="6" id="KW-0812">Transmembrane</keyword>
<feature type="domain" description="Cytochrome c" evidence="7">
    <location>
        <begin position="855"/>
        <end position="953"/>
    </location>
</feature>
<keyword evidence="2 4" id="KW-0479">Metal-binding</keyword>
<organism evidence="8 9">
    <name type="scientific">Candidatus Brocadia sinica JPN1</name>
    <dbReference type="NCBI Taxonomy" id="1197129"/>
    <lineage>
        <taxon>Bacteria</taxon>
        <taxon>Pseudomonadati</taxon>
        <taxon>Planctomycetota</taxon>
        <taxon>Candidatus Brocadiia</taxon>
        <taxon>Candidatus Brocadiales</taxon>
        <taxon>Candidatus Brocadiaceae</taxon>
        <taxon>Candidatus Brocadia</taxon>
    </lineage>
</organism>
<evidence type="ECO:0000256" key="2">
    <source>
        <dbReference type="ARBA" id="ARBA00022723"/>
    </source>
</evidence>
<keyword evidence="9" id="KW-1185">Reference proteome</keyword>
<keyword evidence="6" id="KW-0472">Membrane</keyword>
<protein>
    <submittedName>
        <fullName evidence="8">Hypothetical cytochrome c protein</fullName>
    </submittedName>
</protein>
<accession>A0ABQ0JXY2</accession>
<feature type="transmembrane region" description="Helical" evidence="6">
    <location>
        <begin position="27"/>
        <end position="47"/>
    </location>
</feature>
<dbReference type="PROSITE" id="PS51007">
    <property type="entry name" value="CYTC"/>
    <property type="match status" value="4"/>
</dbReference>
<sequence>MKFLVNTKTMLTNKNPRSTKKEEGKSYLIIFVVVSFILVGVTAWVIVNETVDRRPWKKYQRQFYRLEYEKVKQNYEKERANFESPDVQTKYRETKNNLERAWEEFKKPSIQNEYKKLSEEQKTLNNELETQKFQAIVARNENMEKEYLYGKTQSEQIRREIEESEEKGKEFTAKMKDLEGKIAPIKERLNDLKQDVDKYTEELDVYTAGLERYKAQLKTFRKTRPSLQVYQTYMEDLNIIDRCMSCHVGIDRPEGVSTEQPFTTHPDRKLYLGNHPPERFGCVLCHEGQASATSSVKKAHGEVEYWLTPIYRGKTAQASCIRCHNEGREVKGGESLWKGKRLFEDLGCHGCHETTGFGKDKNRMIGPNLRNIQNKVKAEWVTDWIKAPKKFRPTTLMPDFKLSDEESRAIAAYLWQHADEKKTTDEIPVFHEEQLSQGDFLFEQVGCMACHSYKKDAERGFAPNLARIGQKVNYGYLVEWIMNPKGKDPLTRMPSFRLNQEKAHLIAIYLIQKTSADTITEAMPDVRWLEDKELSQAGDALIKKYGCFGCHEIKDMEGLGKIGTELSAIGSKPVTLFDFGLLEKKILGEAGLRHFTENVGKARREWLQAKLHDPRQFDEGKYKKPEDRLKMPDFGLKEEEIDSLVILLTGLREEKLPEKYIARLTEKERAIAEGKRFIGKYNCIGCHQLDLDRLHLAGDIEAVGMIKLEEDAGVYFQLWEDNEKLGRKAGETVYIENQQIRDRKVAFGGDIVPEITEYHVETEGLVPEEARVFAPPLLYGEGKKVQPEWLFEFLKEPSDLRPWLDIKMPTFSLPDNEATGLARFFAEVENESYPYEYIFETKKEYIGAKEAMLPGYLLAAKRLFESKDVNCILCHVKGEKMPEGDKTGWAPDLMLAKRRLKPAWIKRWLLDPQSIQPGTKMPKFFREGEFQDYIPGTPEEQAEVMKDYLMNLWE</sequence>
<dbReference type="Proteomes" id="UP000032309">
    <property type="component" value="Unassembled WGS sequence"/>
</dbReference>
<evidence type="ECO:0000256" key="5">
    <source>
        <dbReference type="SAM" id="Coils"/>
    </source>
</evidence>
<proteinExistence type="predicted"/>
<evidence type="ECO:0000256" key="1">
    <source>
        <dbReference type="ARBA" id="ARBA00022617"/>
    </source>
</evidence>
<dbReference type="Gene3D" id="1.10.287.1490">
    <property type="match status" value="1"/>
</dbReference>
<dbReference type="EMBL" id="BAFN01000001">
    <property type="protein sequence ID" value="GAN33619.1"/>
    <property type="molecule type" value="Genomic_DNA"/>
</dbReference>
<keyword evidence="1 4" id="KW-0349">Heme</keyword>
<gene>
    <name evidence="8" type="ORF">BROSI_A2145</name>
</gene>
<evidence type="ECO:0000259" key="7">
    <source>
        <dbReference type="PROSITE" id="PS51007"/>
    </source>
</evidence>
<evidence type="ECO:0000256" key="6">
    <source>
        <dbReference type="SAM" id="Phobius"/>
    </source>
</evidence>
<feature type="domain" description="Cytochrome c" evidence="7">
    <location>
        <begin position="533"/>
        <end position="652"/>
    </location>
</feature>
<evidence type="ECO:0000313" key="9">
    <source>
        <dbReference type="Proteomes" id="UP000032309"/>
    </source>
</evidence>